<accession>A0AA35CID6</accession>
<comment type="cofactor">
    <cofactor evidence="2 17 20">
        <name>Mg(2+)</name>
        <dbReference type="ChEBI" id="CHEBI:18420"/>
    </cofactor>
</comment>
<dbReference type="GO" id="GO:0046872">
    <property type="term" value="F:metal ion binding"/>
    <property type="evidence" value="ECO:0007669"/>
    <property type="project" value="UniProtKB-KW"/>
</dbReference>
<dbReference type="AlphaFoldDB" id="A0AA35CID6"/>
<gene>
    <name evidence="24" type="ORF">caldi_07740</name>
</gene>
<keyword evidence="9 17" id="KW-0963">Cytoplasm</keyword>
<keyword evidence="14 17" id="KW-0418">Kinase</keyword>
<evidence type="ECO:0000256" key="20">
    <source>
        <dbReference type="PIRSR" id="PIRSR000732-3"/>
    </source>
</evidence>
<evidence type="ECO:0000256" key="2">
    <source>
        <dbReference type="ARBA" id="ARBA00001946"/>
    </source>
</evidence>
<dbReference type="Gene3D" id="3.20.20.60">
    <property type="entry name" value="Phosphoenolpyruvate-binding domains"/>
    <property type="match status" value="1"/>
</dbReference>
<dbReference type="NCBIfam" id="TIGR01417">
    <property type="entry name" value="PTS_I_fam"/>
    <property type="match status" value="1"/>
</dbReference>
<feature type="domain" description="PEP-utilising enzyme C-terminal" evidence="22">
    <location>
        <begin position="256"/>
        <end position="540"/>
    </location>
</feature>
<evidence type="ECO:0000256" key="16">
    <source>
        <dbReference type="ARBA" id="ARBA00033235"/>
    </source>
</evidence>
<protein>
    <recommendedName>
        <fullName evidence="7 17">Phosphoenolpyruvate-protein phosphotransferase</fullName>
        <ecNumber evidence="6 17">2.7.3.9</ecNumber>
    </recommendedName>
    <alternativeName>
        <fullName evidence="16 17">Phosphotransferase system, enzyme I</fullName>
    </alternativeName>
</protein>
<evidence type="ECO:0000259" key="21">
    <source>
        <dbReference type="Pfam" id="PF00391"/>
    </source>
</evidence>
<organism evidence="24 25">
    <name type="scientific">Caldinitratiruptor microaerophilus</name>
    <dbReference type="NCBI Taxonomy" id="671077"/>
    <lineage>
        <taxon>Bacteria</taxon>
        <taxon>Bacillati</taxon>
        <taxon>Bacillota</taxon>
        <taxon>Clostridia</taxon>
        <taxon>Eubacteriales</taxon>
        <taxon>Symbiobacteriaceae</taxon>
        <taxon>Caldinitratiruptor</taxon>
    </lineage>
</organism>
<dbReference type="PROSITE" id="PS00742">
    <property type="entry name" value="PEP_ENZYMES_2"/>
    <property type="match status" value="1"/>
</dbReference>
<dbReference type="PANTHER" id="PTHR46244">
    <property type="entry name" value="PHOSPHOENOLPYRUVATE-PROTEIN PHOSPHOTRANSFERASE"/>
    <property type="match status" value="1"/>
</dbReference>
<dbReference type="Pfam" id="PF02896">
    <property type="entry name" value="PEP-utilizers_C"/>
    <property type="match status" value="1"/>
</dbReference>
<dbReference type="GO" id="GO:0005737">
    <property type="term" value="C:cytoplasm"/>
    <property type="evidence" value="ECO:0007669"/>
    <property type="project" value="UniProtKB-SubCell"/>
</dbReference>
<feature type="binding site" evidence="19">
    <location>
        <position position="336"/>
    </location>
    <ligand>
        <name>phosphoenolpyruvate</name>
        <dbReference type="ChEBI" id="CHEBI:58702"/>
    </ligand>
</feature>
<dbReference type="Gene3D" id="3.50.30.10">
    <property type="entry name" value="Phosphohistidine domain"/>
    <property type="match status" value="1"/>
</dbReference>
<feature type="active site" description="Tele-phosphohistidine intermediate" evidence="18">
    <location>
        <position position="193"/>
    </location>
</feature>
<keyword evidence="25" id="KW-1185">Reference proteome</keyword>
<dbReference type="InterPro" id="IPR006318">
    <property type="entry name" value="PTS_EI-like"/>
</dbReference>
<comment type="similarity">
    <text evidence="5 17">Belongs to the PEP-utilizing enzyme family.</text>
</comment>
<evidence type="ECO:0000313" key="24">
    <source>
        <dbReference type="EMBL" id="BDG59684.1"/>
    </source>
</evidence>
<feature type="binding site" evidence="19">
    <location>
        <begin position="454"/>
        <end position="455"/>
    </location>
    <ligand>
        <name>phosphoenolpyruvate</name>
        <dbReference type="ChEBI" id="CHEBI:58702"/>
    </ligand>
</feature>
<comment type="function">
    <text evidence="3 17">General (non sugar-specific) component of the phosphoenolpyruvate-dependent sugar phosphotransferase system (sugar PTS). This major carbohydrate active-transport system catalyzes the phosphorylation of incoming sugar substrates concomitantly with their translocation across the cell membrane. Enzyme I transfers the phosphoryl group from phosphoenolpyruvate (PEP) to the phosphoryl carrier protein (HPr).</text>
</comment>
<proteinExistence type="inferred from homology"/>
<evidence type="ECO:0000256" key="9">
    <source>
        <dbReference type="ARBA" id="ARBA00022490"/>
    </source>
</evidence>
<dbReference type="SUPFAM" id="SSF47831">
    <property type="entry name" value="Enzyme I of the PEP:sugar phosphotransferase system HPr-binding (sub)domain"/>
    <property type="match status" value="1"/>
</dbReference>
<evidence type="ECO:0000256" key="3">
    <source>
        <dbReference type="ARBA" id="ARBA00002728"/>
    </source>
</evidence>
<keyword evidence="13 17" id="KW-0479">Metal-binding</keyword>
<dbReference type="InterPro" id="IPR036618">
    <property type="entry name" value="PtsI_HPr-bd_sf"/>
</dbReference>
<evidence type="ECO:0000256" key="10">
    <source>
        <dbReference type="ARBA" id="ARBA00022597"/>
    </source>
</evidence>
<dbReference type="InterPro" id="IPR008279">
    <property type="entry name" value="PEP-util_enz_mobile_dom"/>
</dbReference>
<feature type="binding site" evidence="20">
    <location>
        <position position="455"/>
    </location>
    <ligand>
        <name>Mg(2+)</name>
        <dbReference type="ChEBI" id="CHEBI:18420"/>
    </ligand>
</feature>
<keyword evidence="11 17" id="KW-0808">Transferase</keyword>
<dbReference type="Gene3D" id="1.10.274.10">
    <property type="entry name" value="PtsI, HPr-binding domain"/>
    <property type="match status" value="1"/>
</dbReference>
<evidence type="ECO:0000256" key="18">
    <source>
        <dbReference type="PIRSR" id="PIRSR000732-1"/>
    </source>
</evidence>
<evidence type="ECO:0000256" key="5">
    <source>
        <dbReference type="ARBA" id="ARBA00007837"/>
    </source>
</evidence>
<dbReference type="PANTHER" id="PTHR46244:SF3">
    <property type="entry name" value="PHOSPHOENOLPYRUVATE-PROTEIN PHOSPHOTRANSFERASE"/>
    <property type="match status" value="1"/>
</dbReference>
<dbReference type="InterPro" id="IPR040442">
    <property type="entry name" value="Pyrv_kinase-like_dom_sf"/>
</dbReference>
<dbReference type="InterPro" id="IPR015813">
    <property type="entry name" value="Pyrv/PenolPyrv_kinase-like_dom"/>
</dbReference>
<feature type="binding site" evidence="19">
    <location>
        <position position="300"/>
    </location>
    <ligand>
        <name>phosphoenolpyruvate</name>
        <dbReference type="ChEBI" id="CHEBI:58702"/>
    </ligand>
</feature>
<evidence type="ECO:0000256" key="19">
    <source>
        <dbReference type="PIRSR" id="PIRSR000732-2"/>
    </source>
</evidence>
<dbReference type="SUPFAM" id="SSF52009">
    <property type="entry name" value="Phosphohistidine domain"/>
    <property type="match status" value="1"/>
</dbReference>
<comment type="subcellular location">
    <subcellularLocation>
        <location evidence="4 17">Cytoplasm</location>
    </subcellularLocation>
</comment>
<dbReference type="InterPro" id="IPR008731">
    <property type="entry name" value="PTS_EIN"/>
</dbReference>
<evidence type="ECO:0000256" key="13">
    <source>
        <dbReference type="ARBA" id="ARBA00022723"/>
    </source>
</evidence>
<evidence type="ECO:0000256" key="7">
    <source>
        <dbReference type="ARBA" id="ARBA00016544"/>
    </source>
</evidence>
<feature type="binding site" evidence="20">
    <location>
        <position position="431"/>
    </location>
    <ligand>
        <name>Mg(2+)</name>
        <dbReference type="ChEBI" id="CHEBI:18420"/>
    </ligand>
</feature>
<evidence type="ECO:0000256" key="4">
    <source>
        <dbReference type="ARBA" id="ARBA00004496"/>
    </source>
</evidence>
<dbReference type="GO" id="GO:0016301">
    <property type="term" value="F:kinase activity"/>
    <property type="evidence" value="ECO:0007669"/>
    <property type="project" value="UniProtKB-KW"/>
</dbReference>
<evidence type="ECO:0000256" key="6">
    <source>
        <dbReference type="ARBA" id="ARBA00012232"/>
    </source>
</evidence>
<keyword evidence="8 17" id="KW-0813">Transport</keyword>
<dbReference type="Pfam" id="PF00391">
    <property type="entry name" value="PEP-utilizers"/>
    <property type="match status" value="1"/>
</dbReference>
<dbReference type="InterPro" id="IPR024692">
    <property type="entry name" value="PTS_EI"/>
</dbReference>
<feature type="active site" description="Proton donor" evidence="18">
    <location>
        <position position="502"/>
    </location>
</feature>
<dbReference type="PIRSF" id="PIRSF000732">
    <property type="entry name" value="PTS_enzyme_I"/>
    <property type="match status" value="1"/>
</dbReference>
<feature type="domain" description="Phosphotransferase system enzyme I N-terminal" evidence="23">
    <location>
        <begin position="6"/>
        <end position="131"/>
    </location>
</feature>
<dbReference type="Proteomes" id="UP001163687">
    <property type="component" value="Chromosome"/>
</dbReference>
<dbReference type="PRINTS" id="PR01736">
    <property type="entry name" value="PHPHTRNFRASE"/>
</dbReference>
<dbReference type="GO" id="GO:0009401">
    <property type="term" value="P:phosphoenolpyruvate-dependent sugar phosphotransferase system"/>
    <property type="evidence" value="ECO:0007669"/>
    <property type="project" value="UniProtKB-KW"/>
</dbReference>
<evidence type="ECO:0000256" key="8">
    <source>
        <dbReference type="ARBA" id="ARBA00022448"/>
    </source>
</evidence>
<keyword evidence="12 17" id="KW-0598">Phosphotransferase system</keyword>
<keyword evidence="10 17" id="KW-0762">Sugar transport</keyword>
<reference evidence="24" key="1">
    <citation type="submission" date="2022-03" db="EMBL/GenBank/DDBJ databases">
        <title>Complete genome sequence of Caldinitratiruptor microaerophilus.</title>
        <authorList>
            <person name="Mukaiyama R."/>
            <person name="Nishiyama T."/>
            <person name="Ueda K."/>
        </authorList>
    </citation>
    <scope>NUCLEOTIDE SEQUENCE</scope>
    <source>
        <strain evidence="24">JCM 16183</strain>
    </source>
</reference>
<evidence type="ECO:0000256" key="12">
    <source>
        <dbReference type="ARBA" id="ARBA00022683"/>
    </source>
</evidence>
<dbReference type="KEGG" id="cmic:caldi_07740"/>
<dbReference type="SUPFAM" id="SSF51621">
    <property type="entry name" value="Phosphoenolpyruvate/pyruvate domain"/>
    <property type="match status" value="1"/>
</dbReference>
<dbReference type="InterPro" id="IPR000121">
    <property type="entry name" value="PEP_util_C"/>
</dbReference>
<keyword evidence="15 17" id="KW-0460">Magnesium</keyword>
<evidence type="ECO:0000259" key="22">
    <source>
        <dbReference type="Pfam" id="PF02896"/>
    </source>
</evidence>
<dbReference type="InterPro" id="IPR036637">
    <property type="entry name" value="Phosphohistidine_dom_sf"/>
</dbReference>
<evidence type="ECO:0000259" key="23">
    <source>
        <dbReference type="Pfam" id="PF05524"/>
    </source>
</evidence>
<dbReference type="EC" id="2.7.3.9" evidence="6 17"/>
<feature type="binding site" evidence="19">
    <location>
        <position position="465"/>
    </location>
    <ligand>
        <name>phosphoenolpyruvate</name>
        <dbReference type="ChEBI" id="CHEBI:58702"/>
    </ligand>
</feature>
<dbReference type="RefSeq" id="WP_264843791.1">
    <property type="nucleotide sequence ID" value="NZ_AP025628.1"/>
</dbReference>
<dbReference type="GO" id="GO:0008965">
    <property type="term" value="F:phosphoenolpyruvate-protein phosphotransferase activity"/>
    <property type="evidence" value="ECO:0007669"/>
    <property type="project" value="UniProtKB-EC"/>
</dbReference>
<feature type="domain" description="PEP-utilising enzyme mobile" evidence="21">
    <location>
        <begin position="158"/>
        <end position="229"/>
    </location>
</feature>
<evidence type="ECO:0000256" key="1">
    <source>
        <dbReference type="ARBA" id="ARBA00000683"/>
    </source>
</evidence>
<comment type="catalytic activity">
    <reaction evidence="1 17">
        <text>L-histidyl-[protein] + phosphoenolpyruvate = N(pros)-phospho-L-histidyl-[protein] + pyruvate</text>
        <dbReference type="Rhea" id="RHEA:23880"/>
        <dbReference type="Rhea" id="RHEA-COMP:9745"/>
        <dbReference type="Rhea" id="RHEA-COMP:9746"/>
        <dbReference type="ChEBI" id="CHEBI:15361"/>
        <dbReference type="ChEBI" id="CHEBI:29979"/>
        <dbReference type="ChEBI" id="CHEBI:58702"/>
        <dbReference type="ChEBI" id="CHEBI:64837"/>
        <dbReference type="EC" id="2.7.3.9"/>
    </reaction>
</comment>
<dbReference type="EMBL" id="AP025628">
    <property type="protein sequence ID" value="BDG59684.1"/>
    <property type="molecule type" value="Genomic_DNA"/>
</dbReference>
<evidence type="ECO:0000256" key="17">
    <source>
        <dbReference type="PIRNR" id="PIRNR000732"/>
    </source>
</evidence>
<sequence>MSVRLQGVAAAPGLALGRAALWHPRAGHGPEAPGDGAAPGDPEQAMARYREAARHVRAELESLQQVVAGRAGTEAAAILGAQALMAEDPELAAEVERLLRHGTPLARAVREAGEAMAALLDALQDPYLRQRAADVRDVTGRIAAALAGGEEAPPAPYEDTVLIAPEIPPSAVARLDVGRVRAIVTAGGGATSHAALLAKGLGIPAVMGCSGVLEAATEGDAVAVDGDAGSVLVRPEPAEEEAFRRRVARAAEEAAGLARLRDLPAVTAYGRKVMLAANLARAAEARAALEAGAEGVGLFRTEFLFLDRPDLPGEEEQFAEYRAVAEAMAPRPVVIRTLDIGGDKFLPALPLPREENPFLGWRGIRLWLDREDLAVPQIRALLRAARHGEVHILLPMVADVSEVRRARALIERVRAGLGEAAGPYKLGIMVEVPAAALAADRLAAEAEFFSIGTNDLVQYTLAADRGNPKVAALSDPLHPAVLRLIDMTVRAAHARGIPVAVCGDAAGDPRVIPALVALGVDELSMPPAAIPAAKRQVRSLTEADVQAAIRGL</sequence>
<name>A0AA35CID6_9FIRM</name>
<dbReference type="InterPro" id="IPR050499">
    <property type="entry name" value="PEP-utilizing_PTS_enzyme"/>
</dbReference>
<dbReference type="Pfam" id="PF05524">
    <property type="entry name" value="PEP-utilisers_N"/>
    <property type="match status" value="1"/>
</dbReference>
<dbReference type="InterPro" id="IPR023151">
    <property type="entry name" value="PEP_util_CS"/>
</dbReference>
<evidence type="ECO:0000256" key="11">
    <source>
        <dbReference type="ARBA" id="ARBA00022679"/>
    </source>
</evidence>
<evidence type="ECO:0000256" key="15">
    <source>
        <dbReference type="ARBA" id="ARBA00022842"/>
    </source>
</evidence>
<evidence type="ECO:0000256" key="14">
    <source>
        <dbReference type="ARBA" id="ARBA00022777"/>
    </source>
</evidence>
<evidence type="ECO:0000313" key="25">
    <source>
        <dbReference type="Proteomes" id="UP001163687"/>
    </source>
</evidence>